<accession>A0A9Q3GDG5</accession>
<organism evidence="1 2">
    <name type="scientific">Austropuccinia psidii MF-1</name>
    <dbReference type="NCBI Taxonomy" id="1389203"/>
    <lineage>
        <taxon>Eukaryota</taxon>
        <taxon>Fungi</taxon>
        <taxon>Dikarya</taxon>
        <taxon>Basidiomycota</taxon>
        <taxon>Pucciniomycotina</taxon>
        <taxon>Pucciniomycetes</taxon>
        <taxon>Pucciniales</taxon>
        <taxon>Sphaerophragmiaceae</taxon>
        <taxon>Austropuccinia</taxon>
    </lineage>
</organism>
<comment type="caution">
    <text evidence="1">The sequence shown here is derived from an EMBL/GenBank/DDBJ whole genome shotgun (WGS) entry which is preliminary data.</text>
</comment>
<dbReference type="OrthoDB" id="5101518at2759"/>
<reference evidence="1" key="1">
    <citation type="submission" date="2021-03" db="EMBL/GenBank/DDBJ databases">
        <title>Draft genome sequence of rust myrtle Austropuccinia psidii MF-1, a brazilian biotype.</title>
        <authorList>
            <person name="Quecine M.C."/>
            <person name="Pachon D.M.R."/>
            <person name="Bonatelli M.L."/>
            <person name="Correr F.H."/>
            <person name="Franceschini L.M."/>
            <person name="Leite T.F."/>
            <person name="Margarido G.R.A."/>
            <person name="Almeida C.A."/>
            <person name="Ferrarezi J.A."/>
            <person name="Labate C.A."/>
        </authorList>
    </citation>
    <scope>NUCLEOTIDE SEQUENCE</scope>
    <source>
        <strain evidence="1">MF-1</strain>
    </source>
</reference>
<proteinExistence type="predicted"/>
<evidence type="ECO:0000313" key="1">
    <source>
        <dbReference type="EMBL" id="MBW0462132.1"/>
    </source>
</evidence>
<keyword evidence="2" id="KW-1185">Reference proteome</keyword>
<dbReference type="Proteomes" id="UP000765509">
    <property type="component" value="Unassembled WGS sequence"/>
</dbReference>
<dbReference type="AlphaFoldDB" id="A0A9Q3GDG5"/>
<gene>
    <name evidence="1" type="ORF">O181_001847</name>
</gene>
<sequence>MNQIQSVKKDFKSKLEVAINRFKTYADKSRENPPVFNHGHMVWLSSKNIKSTRPTKKLSERWLCPFAILKMSVLMLTTSSLLTNGNPPTQSSTFLSLNQSGHQQSKIGIKSLLLQSSLKKRSGKSFKDWTQISREKNSGIWWNGKFSLKTQKDSLGNQPQTSRIAMNFSRIFILYILRSQDPILQELDFSYGSWWGEELPKVSPTPRMNL</sequence>
<dbReference type="EMBL" id="AVOT02000286">
    <property type="protein sequence ID" value="MBW0462132.1"/>
    <property type="molecule type" value="Genomic_DNA"/>
</dbReference>
<name>A0A9Q3GDG5_9BASI</name>
<protein>
    <submittedName>
        <fullName evidence="1">Uncharacterized protein</fullName>
    </submittedName>
</protein>
<evidence type="ECO:0000313" key="2">
    <source>
        <dbReference type="Proteomes" id="UP000765509"/>
    </source>
</evidence>